<dbReference type="InterPro" id="IPR055550">
    <property type="entry name" value="DUF7126"/>
</dbReference>
<organism evidence="1 2">
    <name type="scientific">Halosimplex pelagicum</name>
    <dbReference type="NCBI Taxonomy" id="869886"/>
    <lineage>
        <taxon>Archaea</taxon>
        <taxon>Methanobacteriati</taxon>
        <taxon>Methanobacteriota</taxon>
        <taxon>Stenosarchaea group</taxon>
        <taxon>Halobacteria</taxon>
        <taxon>Halobacteriales</taxon>
        <taxon>Haloarculaceae</taxon>
        <taxon>Halosimplex</taxon>
    </lineage>
</organism>
<dbReference type="GeneID" id="56084399"/>
<dbReference type="RefSeq" id="WP_179918344.1">
    <property type="nucleotide sequence ID" value="NZ_CP058909.1"/>
</dbReference>
<dbReference type="Proteomes" id="UP000509346">
    <property type="component" value="Chromosome"/>
</dbReference>
<dbReference type="Gene3D" id="3.40.50.720">
    <property type="entry name" value="NAD(P)-binding Rossmann-like Domain"/>
    <property type="match status" value="1"/>
</dbReference>
<reference evidence="1 2" key="1">
    <citation type="submission" date="2020-07" db="EMBL/GenBank/DDBJ databases">
        <title>Halosimplex litoreum sp. nov. and Halosimplex rubrum sp. nov., isolated from different salt environments.</title>
        <authorList>
            <person name="Cui H."/>
        </authorList>
    </citation>
    <scope>NUCLEOTIDE SEQUENCE [LARGE SCALE GENOMIC DNA]</scope>
    <source>
        <strain evidence="1 2">R2</strain>
    </source>
</reference>
<accession>A0A7D5TDR8</accession>
<protein>
    <submittedName>
        <fullName evidence="1">CTP synthetase</fullName>
    </submittedName>
</protein>
<gene>
    <name evidence="1" type="ORF">HZS54_17380</name>
</gene>
<proteinExistence type="predicted"/>
<sequence length="112" mass="11675">MKAVFAGSDTEGLADELRDRGATVGIVDGVANRPALEDAGVHDADVFVLTDAGQATSIVVARDLEPDIRVVAYTPDSLPEFVSGQQVLAMDPALFDAATVAEELTEAADTEE</sequence>
<dbReference type="KEGG" id="hpel:HZS54_17380"/>
<name>A0A7D5TDR8_9EURY</name>
<dbReference type="OrthoDB" id="302988at2157"/>
<evidence type="ECO:0000313" key="1">
    <source>
        <dbReference type="EMBL" id="QLH83295.1"/>
    </source>
</evidence>
<evidence type="ECO:0000313" key="2">
    <source>
        <dbReference type="Proteomes" id="UP000509346"/>
    </source>
</evidence>
<dbReference type="EMBL" id="CP058909">
    <property type="protein sequence ID" value="QLH83295.1"/>
    <property type="molecule type" value="Genomic_DNA"/>
</dbReference>
<keyword evidence="2" id="KW-1185">Reference proteome</keyword>
<dbReference type="Pfam" id="PF23443">
    <property type="entry name" value="DUF7126"/>
    <property type="match status" value="1"/>
</dbReference>
<dbReference type="AlphaFoldDB" id="A0A7D5TDR8"/>